<dbReference type="EMBL" id="JANUCT010000008">
    <property type="protein sequence ID" value="MCS3903353.1"/>
    <property type="molecule type" value="Genomic_DNA"/>
</dbReference>
<dbReference type="InterPro" id="IPR034750">
    <property type="entry name" value="CULT"/>
</dbReference>
<dbReference type="AlphaFoldDB" id="A0AAE3L456"/>
<dbReference type="FunFam" id="2.170.150.20:FF:000007">
    <property type="entry name" value="Protein cereblon"/>
    <property type="match status" value="1"/>
</dbReference>
<dbReference type="RefSeq" id="WP_259055064.1">
    <property type="nucleotide sequence ID" value="NZ_JANUCT010000008.1"/>
</dbReference>
<evidence type="ECO:0000259" key="1">
    <source>
        <dbReference type="PROSITE" id="PS51788"/>
    </source>
</evidence>
<keyword evidence="3" id="KW-1185">Reference proteome</keyword>
<accession>A0AAE3L456</accession>
<proteinExistence type="predicted"/>
<organism evidence="2 3">
    <name type="scientific">Methylohalomonas lacus</name>
    <dbReference type="NCBI Taxonomy" id="398773"/>
    <lineage>
        <taxon>Bacteria</taxon>
        <taxon>Pseudomonadati</taxon>
        <taxon>Pseudomonadota</taxon>
        <taxon>Gammaproteobacteria</taxon>
        <taxon>Methylohalomonadales</taxon>
        <taxon>Methylohalomonadaceae</taxon>
        <taxon>Methylohalomonas</taxon>
    </lineage>
</organism>
<name>A0AAE3L456_9GAMM</name>
<dbReference type="PROSITE" id="PS51788">
    <property type="entry name" value="CULT"/>
    <property type="match status" value="1"/>
</dbReference>
<comment type="caution">
    <text evidence="2">The sequence shown here is derived from an EMBL/GenBank/DDBJ whole genome shotgun (WGS) entry which is preliminary data.</text>
</comment>
<sequence>MLQVVGLADASRLEALFDASGNAAVVLAEEERDGLRQRHAPRGLLCHRCRTAISNDAERIEIAGAHAHTCVNPHGIVYRIGCFGSAPGCSAVGGLSIAYSWFPDYGWQVAVCRHCEEHLGWRFRGDGLFFGLILERLLSAGD</sequence>
<gene>
    <name evidence="2" type="ORF">J2T55_001374</name>
</gene>
<protein>
    <recommendedName>
        <fullName evidence="1">CULT domain-containing protein</fullName>
    </recommendedName>
</protein>
<dbReference type="CDD" id="cd15777">
    <property type="entry name" value="CRBN_C_like"/>
    <property type="match status" value="1"/>
</dbReference>
<feature type="domain" description="CULT" evidence="1">
    <location>
        <begin position="41"/>
        <end position="141"/>
    </location>
</feature>
<dbReference type="Gene3D" id="2.170.150.20">
    <property type="entry name" value="Peptide methionine sulfoxide reductase"/>
    <property type="match status" value="1"/>
</dbReference>
<reference evidence="2" key="1">
    <citation type="submission" date="2022-08" db="EMBL/GenBank/DDBJ databases">
        <title>Genomic Encyclopedia of Type Strains, Phase III (KMG-III): the genomes of soil and plant-associated and newly described type strains.</title>
        <authorList>
            <person name="Whitman W."/>
        </authorList>
    </citation>
    <scope>NUCLEOTIDE SEQUENCE</scope>
    <source>
        <strain evidence="2">HMT 1</strain>
    </source>
</reference>
<evidence type="ECO:0000313" key="2">
    <source>
        <dbReference type="EMBL" id="MCS3903353.1"/>
    </source>
</evidence>
<dbReference type="Proteomes" id="UP001204445">
    <property type="component" value="Unassembled WGS sequence"/>
</dbReference>
<evidence type="ECO:0000313" key="3">
    <source>
        <dbReference type="Proteomes" id="UP001204445"/>
    </source>
</evidence>